<dbReference type="SMART" id="SM00530">
    <property type="entry name" value="HTH_XRE"/>
    <property type="match status" value="1"/>
</dbReference>
<dbReference type="AlphaFoldDB" id="A0A0M8MEJ5"/>
<proteinExistence type="inferred from homology"/>
<dbReference type="CDD" id="cd00093">
    <property type="entry name" value="HTH_XRE"/>
    <property type="match status" value="1"/>
</dbReference>
<evidence type="ECO:0000313" key="3">
    <source>
        <dbReference type="EMBL" id="KOS07224.1"/>
    </source>
</evidence>
<accession>A0A0M8MEJ5</accession>
<dbReference type="PANTHER" id="PTHR43236:SF1">
    <property type="entry name" value="BLL7220 PROTEIN"/>
    <property type="match status" value="1"/>
</dbReference>
<gene>
    <name evidence="3" type="ORF">AM493_15155</name>
</gene>
<dbReference type="Gene3D" id="1.10.10.2910">
    <property type="match status" value="1"/>
</dbReference>
<dbReference type="Pfam" id="PF06114">
    <property type="entry name" value="Peptidase_M78"/>
    <property type="match status" value="1"/>
</dbReference>
<evidence type="ECO:0000313" key="4">
    <source>
        <dbReference type="Proteomes" id="UP000037755"/>
    </source>
</evidence>
<feature type="domain" description="HTH cro/C1-type" evidence="2">
    <location>
        <begin position="11"/>
        <end position="63"/>
    </location>
</feature>
<dbReference type="Gene3D" id="1.10.260.40">
    <property type="entry name" value="lambda repressor-like DNA-binding domains"/>
    <property type="match status" value="1"/>
</dbReference>
<dbReference type="InterPro" id="IPR001387">
    <property type="entry name" value="Cro/C1-type_HTH"/>
</dbReference>
<dbReference type="GO" id="GO:0003677">
    <property type="term" value="F:DNA binding"/>
    <property type="evidence" value="ECO:0007669"/>
    <property type="project" value="InterPro"/>
</dbReference>
<dbReference type="OrthoDB" id="9794834at2"/>
<dbReference type="InterPro" id="IPR010359">
    <property type="entry name" value="IrrE_HExxH"/>
</dbReference>
<name>A0A0M8MEJ5_9FLAO</name>
<dbReference type="PANTHER" id="PTHR43236">
    <property type="entry name" value="ANTITOXIN HIGA1"/>
    <property type="match status" value="1"/>
</dbReference>
<keyword evidence="4" id="KW-1185">Reference proteome</keyword>
<dbReference type="InterPro" id="IPR010982">
    <property type="entry name" value="Lambda_DNA-bd_dom_sf"/>
</dbReference>
<dbReference type="RefSeq" id="WP_054408874.1">
    <property type="nucleotide sequence ID" value="NZ_FOYA01000005.1"/>
</dbReference>
<dbReference type="InterPro" id="IPR052345">
    <property type="entry name" value="Rad_response_metalloprotease"/>
</dbReference>
<dbReference type="Proteomes" id="UP000037755">
    <property type="component" value="Unassembled WGS sequence"/>
</dbReference>
<dbReference type="SUPFAM" id="SSF47413">
    <property type="entry name" value="lambda repressor-like DNA-binding domains"/>
    <property type="match status" value="1"/>
</dbReference>
<dbReference type="Pfam" id="PF01381">
    <property type="entry name" value="HTH_3"/>
    <property type="match status" value="1"/>
</dbReference>
<organism evidence="3 4">
    <name type="scientific">Flavobacterium akiainvivens</name>
    <dbReference type="NCBI Taxonomy" id="1202724"/>
    <lineage>
        <taxon>Bacteria</taxon>
        <taxon>Pseudomonadati</taxon>
        <taxon>Bacteroidota</taxon>
        <taxon>Flavobacteriia</taxon>
        <taxon>Flavobacteriales</taxon>
        <taxon>Flavobacteriaceae</taxon>
        <taxon>Flavobacterium</taxon>
    </lineage>
</organism>
<evidence type="ECO:0000259" key="2">
    <source>
        <dbReference type="PROSITE" id="PS50943"/>
    </source>
</evidence>
<comment type="caution">
    <text evidence="3">The sequence shown here is derived from an EMBL/GenBank/DDBJ whole genome shotgun (WGS) entry which is preliminary data.</text>
</comment>
<comment type="similarity">
    <text evidence="1">Belongs to the short-chain fatty acyl-CoA assimilation regulator (ScfR) family.</text>
</comment>
<dbReference type="PROSITE" id="PS50943">
    <property type="entry name" value="HTH_CROC1"/>
    <property type="match status" value="1"/>
</dbReference>
<dbReference type="PATRIC" id="fig|1202724.3.peg.3151"/>
<dbReference type="EMBL" id="LIYD01000005">
    <property type="protein sequence ID" value="KOS07224.1"/>
    <property type="molecule type" value="Genomic_DNA"/>
</dbReference>
<sequence>MGAIILKNDTLKLARNYFGLNQKEFAKKLEISQALVSNLEKGLKPLTSDIIEKLKDEFGESFFSQMMSSPNLKVHYRASATVAKKYTDLFEARLLIISNKIEQLLEYVEIPENKIPQLDLENFQLDAEYLATEIRDYFGLGRKPIEDLVRLLESNGVVVYFFEYDFISAQNKSFDGVSFYVKGVPVILINNKIQNARKVFTLAHELCHLIAHNHNDTIISNERDIEKEANVFASEFLAPRTALRSEYRGLTLSKLFQLKAYWKISVGALLYKAKGTILSEDQYRRWVTMLAPYRKNEPHDIDINTPVLLRKMLNVCQEDIGDEAEFYREFGLSKKIFEEVYSTLVDRDRPKMKIIL</sequence>
<protein>
    <recommendedName>
        <fullName evidence="2">HTH cro/C1-type domain-containing protein</fullName>
    </recommendedName>
</protein>
<evidence type="ECO:0000256" key="1">
    <source>
        <dbReference type="ARBA" id="ARBA00007227"/>
    </source>
</evidence>
<dbReference type="STRING" id="1202724.AM493_15155"/>
<reference evidence="3 4" key="1">
    <citation type="submission" date="2015-08" db="EMBL/GenBank/DDBJ databases">
        <title>Whole genome sequence of Flavobacterium akiainvivens IK-1T, from decaying Wikstroemia oahuensis, an endemic Hawaiian shrub.</title>
        <authorList>
            <person name="Wan X."/>
            <person name="Hou S."/>
            <person name="Saito J."/>
            <person name="Donachie S."/>
        </authorList>
    </citation>
    <scope>NUCLEOTIDE SEQUENCE [LARGE SCALE GENOMIC DNA]</scope>
    <source>
        <strain evidence="3 4">IK-1</strain>
    </source>
</reference>